<gene>
    <name evidence="3" type="ORF">PQ472_10985</name>
</gene>
<keyword evidence="1" id="KW-0732">Signal</keyword>
<dbReference type="EMBL" id="CP117884">
    <property type="protein sequence ID" value="WDF82400.1"/>
    <property type="molecule type" value="Genomic_DNA"/>
</dbReference>
<feature type="signal peptide" evidence="1">
    <location>
        <begin position="1"/>
        <end position="32"/>
    </location>
</feature>
<dbReference type="Pfam" id="PF03217">
    <property type="entry name" value="SlpA"/>
    <property type="match status" value="1"/>
</dbReference>
<evidence type="ECO:0000259" key="2">
    <source>
        <dbReference type="Pfam" id="PF03217"/>
    </source>
</evidence>
<name>A0ABY7WTC0_9LACO</name>
<evidence type="ECO:0000313" key="3">
    <source>
        <dbReference type="EMBL" id="WDF82400.1"/>
    </source>
</evidence>
<proteinExistence type="predicted"/>
<accession>A0ABY7WTC0</accession>
<sequence>MKLSHKLAAIAAAITMAGTFSLAMPAVTEAHAAAATPVNIISVGDAGQLAKYGKGKKSENYQMSFSGVLKTKVDAPVFNITDSITPTNQVAQKGGNFEISGIFNFKGMDFYRVGDNQFLPGKMVTLVKRGVAHVNYNKHYGIQIWTALHNPVLNKNGSAKKLKGQTNWNVYGAADIGGKLFYNLGGDQFISGDYVTFKK</sequence>
<protein>
    <submittedName>
        <fullName evidence="3">SLAP domain-containing protein</fullName>
    </submittedName>
</protein>
<evidence type="ECO:0000256" key="1">
    <source>
        <dbReference type="SAM" id="SignalP"/>
    </source>
</evidence>
<organism evidence="3 4">
    <name type="scientific">Lacticaseibacillus pabuli</name>
    <dbReference type="NCBI Taxonomy" id="3025672"/>
    <lineage>
        <taxon>Bacteria</taxon>
        <taxon>Bacillati</taxon>
        <taxon>Bacillota</taxon>
        <taxon>Bacilli</taxon>
        <taxon>Lactobacillales</taxon>
        <taxon>Lactobacillaceae</taxon>
        <taxon>Lacticaseibacillus</taxon>
    </lineage>
</organism>
<reference evidence="3 4" key="1">
    <citation type="submission" date="2023-02" db="EMBL/GenBank/DDBJ databases">
        <title>Genome sequence of Lacticaseibacillus sp. KACC 23028.</title>
        <authorList>
            <person name="Kim S."/>
            <person name="Heo J."/>
            <person name="Kwon S.-W."/>
        </authorList>
    </citation>
    <scope>NUCLEOTIDE SEQUENCE [LARGE SCALE GENOMIC DNA]</scope>
    <source>
        <strain evidence="3 4">KACC 23028</strain>
    </source>
</reference>
<dbReference type="Proteomes" id="UP001220377">
    <property type="component" value="Chromosome"/>
</dbReference>
<feature type="domain" description="S-layer protein C-terminal" evidence="2">
    <location>
        <begin position="155"/>
        <end position="190"/>
    </location>
</feature>
<feature type="chain" id="PRO_5045307835" evidence="1">
    <location>
        <begin position="33"/>
        <end position="199"/>
    </location>
</feature>
<dbReference type="InterPro" id="IPR024968">
    <property type="entry name" value="SlpA_C_lactobacillus"/>
</dbReference>
<keyword evidence="4" id="KW-1185">Reference proteome</keyword>
<dbReference type="RefSeq" id="WP_274259820.1">
    <property type="nucleotide sequence ID" value="NZ_CP117884.1"/>
</dbReference>
<evidence type="ECO:0000313" key="4">
    <source>
        <dbReference type="Proteomes" id="UP001220377"/>
    </source>
</evidence>